<dbReference type="Proteomes" id="UP000608955">
    <property type="component" value="Unassembled WGS sequence"/>
</dbReference>
<evidence type="ECO:0000256" key="1">
    <source>
        <dbReference type="SAM" id="MobiDB-lite"/>
    </source>
</evidence>
<proteinExistence type="predicted"/>
<dbReference type="Gene3D" id="3.20.20.70">
    <property type="entry name" value="Aldolase class I"/>
    <property type="match status" value="1"/>
</dbReference>
<dbReference type="AlphaFoldDB" id="A0A918Y6S5"/>
<dbReference type="InterPro" id="IPR036068">
    <property type="entry name" value="Nicotinate_pribotase-like_C"/>
</dbReference>
<dbReference type="Pfam" id="PF08940">
    <property type="entry name" value="DUF1918"/>
    <property type="match status" value="1"/>
</dbReference>
<dbReference type="GO" id="GO:0009435">
    <property type="term" value="P:NAD+ biosynthetic process"/>
    <property type="evidence" value="ECO:0007669"/>
    <property type="project" value="InterPro"/>
</dbReference>
<dbReference type="SUPFAM" id="SSF50118">
    <property type="entry name" value="Cell growth inhibitor/plasmid maintenance toxic component"/>
    <property type="match status" value="1"/>
</dbReference>
<comment type="caution">
    <text evidence="3">The sequence shown here is derived from an EMBL/GenBank/DDBJ whole genome shotgun (WGS) entry which is preliminary data.</text>
</comment>
<sequence>MRDPPGGGDLDARARRSRALLDSAGLTDVRIVAGGGLDEYGVDRLVRSGTPIDVYAVGTRLGVADPTGRSRSGPSALAPCSHRDLHGVMAVLVHRRGEEARTMTTREPARHSDRPTSRNAPGGGEGTALTHARVGDEIVVRGTTSGVVTRDGEVVGVHHPDGSPPYDVRWADSGRVVTLYCPGLDPYVRHPGHGPVVAPAGSGAAEPYTDAAEVASAGSAAGAGGDRVRAR</sequence>
<feature type="domain" description="DUF1918" evidence="2">
    <location>
        <begin position="131"/>
        <end position="187"/>
    </location>
</feature>
<reference evidence="3" key="1">
    <citation type="journal article" date="2014" name="Int. J. Syst. Evol. Microbiol.">
        <title>Complete genome sequence of Corynebacterium casei LMG S-19264T (=DSM 44701T), isolated from a smear-ripened cheese.</title>
        <authorList>
            <consortium name="US DOE Joint Genome Institute (JGI-PGF)"/>
            <person name="Walter F."/>
            <person name="Albersmeier A."/>
            <person name="Kalinowski J."/>
            <person name="Ruckert C."/>
        </authorList>
    </citation>
    <scope>NUCLEOTIDE SEQUENCE</scope>
    <source>
        <strain evidence="3">JCM 4654</strain>
    </source>
</reference>
<evidence type="ECO:0000259" key="2">
    <source>
        <dbReference type="Pfam" id="PF08940"/>
    </source>
</evidence>
<feature type="region of interest" description="Disordered" evidence="1">
    <location>
        <begin position="100"/>
        <end position="128"/>
    </location>
</feature>
<feature type="compositionally biased region" description="Basic and acidic residues" evidence="1">
    <location>
        <begin position="107"/>
        <end position="116"/>
    </location>
</feature>
<protein>
    <recommendedName>
        <fullName evidence="2">DUF1918 domain-containing protein</fullName>
    </recommendedName>
</protein>
<keyword evidence="4" id="KW-1185">Reference proteome</keyword>
<evidence type="ECO:0000313" key="3">
    <source>
        <dbReference type="EMBL" id="GHD91900.1"/>
    </source>
</evidence>
<dbReference type="InterPro" id="IPR015035">
    <property type="entry name" value="DUF1918"/>
</dbReference>
<name>A0A918Y6S5_9ACTN</name>
<gene>
    <name evidence="3" type="ORF">GCM10010508_42500</name>
</gene>
<evidence type="ECO:0000313" key="4">
    <source>
        <dbReference type="Proteomes" id="UP000608955"/>
    </source>
</evidence>
<dbReference type="EMBL" id="BMVF01000011">
    <property type="protein sequence ID" value="GHD91900.1"/>
    <property type="molecule type" value="Genomic_DNA"/>
</dbReference>
<organism evidence="3 4">
    <name type="scientific">Streptomyces naganishii JCM 4654</name>
    <dbReference type="NCBI Taxonomy" id="1306179"/>
    <lineage>
        <taxon>Bacteria</taxon>
        <taxon>Bacillati</taxon>
        <taxon>Actinomycetota</taxon>
        <taxon>Actinomycetes</taxon>
        <taxon>Kitasatosporales</taxon>
        <taxon>Streptomycetaceae</taxon>
        <taxon>Streptomyces</taxon>
    </lineage>
</organism>
<dbReference type="Gene3D" id="2.30.30.440">
    <property type="entry name" value="Domain of unknown function DUF1918"/>
    <property type="match status" value="1"/>
</dbReference>
<reference evidence="3" key="2">
    <citation type="submission" date="2020-09" db="EMBL/GenBank/DDBJ databases">
        <authorList>
            <person name="Sun Q."/>
            <person name="Ohkuma M."/>
        </authorList>
    </citation>
    <scope>NUCLEOTIDE SEQUENCE</scope>
    <source>
        <strain evidence="3">JCM 4654</strain>
    </source>
</reference>
<dbReference type="InterPro" id="IPR013785">
    <property type="entry name" value="Aldolase_TIM"/>
</dbReference>
<dbReference type="SUPFAM" id="SSF51690">
    <property type="entry name" value="Nicotinate/Quinolinate PRTase C-terminal domain-like"/>
    <property type="match status" value="1"/>
</dbReference>
<accession>A0A918Y6S5</accession>